<gene>
    <name evidence="1" type="ORF">EV420DRAFT_1653888</name>
</gene>
<evidence type="ECO:0000313" key="2">
    <source>
        <dbReference type="Proteomes" id="UP001175211"/>
    </source>
</evidence>
<dbReference type="GeneID" id="85362319"/>
<name>A0AA39J204_ARMTA</name>
<proteinExistence type="predicted"/>
<organism evidence="1 2">
    <name type="scientific">Armillaria tabescens</name>
    <name type="common">Ringless honey mushroom</name>
    <name type="synonym">Agaricus tabescens</name>
    <dbReference type="NCBI Taxonomy" id="1929756"/>
    <lineage>
        <taxon>Eukaryota</taxon>
        <taxon>Fungi</taxon>
        <taxon>Dikarya</taxon>
        <taxon>Basidiomycota</taxon>
        <taxon>Agaricomycotina</taxon>
        <taxon>Agaricomycetes</taxon>
        <taxon>Agaricomycetidae</taxon>
        <taxon>Agaricales</taxon>
        <taxon>Marasmiineae</taxon>
        <taxon>Physalacriaceae</taxon>
        <taxon>Desarmillaria</taxon>
    </lineage>
</organism>
<dbReference type="Proteomes" id="UP001175211">
    <property type="component" value="Unassembled WGS sequence"/>
</dbReference>
<comment type="caution">
    <text evidence="1">The sequence shown here is derived from an EMBL/GenBank/DDBJ whole genome shotgun (WGS) entry which is preliminary data.</text>
</comment>
<evidence type="ECO:0000313" key="1">
    <source>
        <dbReference type="EMBL" id="KAK0434662.1"/>
    </source>
</evidence>
<sequence>MSTLLETKHLLRKMLDWKAAFGAVLFISPLLLFCGEGLGQIFVVTNAIKVGSRLEALGKPASIQFAEEEAWKCIIDIAVGLWESEYGVGQFCQNLPTTMDSPLPDRDINFFPWALTEAQTSKLMMSHNMWFSNWRWLQKTGSIWRQVCCVKSEDSLFMSAHRRSRSVDSVNPQTWKDPFSQSFKIGGSGDERDSLIVTPDNILEPSHLDICANGHWQTIEEPFDADD</sequence>
<dbReference type="AlphaFoldDB" id="A0AA39J204"/>
<keyword evidence="2" id="KW-1185">Reference proteome</keyword>
<protein>
    <submittedName>
        <fullName evidence="1">Uncharacterized protein</fullName>
    </submittedName>
</protein>
<accession>A0AA39J204</accession>
<dbReference type="RefSeq" id="XP_060321780.1">
    <property type="nucleotide sequence ID" value="XM_060478771.1"/>
</dbReference>
<dbReference type="EMBL" id="JAUEPS010000182">
    <property type="protein sequence ID" value="KAK0434662.1"/>
    <property type="molecule type" value="Genomic_DNA"/>
</dbReference>
<reference evidence="1" key="1">
    <citation type="submission" date="2023-06" db="EMBL/GenBank/DDBJ databases">
        <authorList>
            <consortium name="Lawrence Berkeley National Laboratory"/>
            <person name="Ahrendt S."/>
            <person name="Sahu N."/>
            <person name="Indic B."/>
            <person name="Wong-Bajracharya J."/>
            <person name="Merenyi Z."/>
            <person name="Ke H.-M."/>
            <person name="Monk M."/>
            <person name="Kocsube S."/>
            <person name="Drula E."/>
            <person name="Lipzen A."/>
            <person name="Balint B."/>
            <person name="Henrissat B."/>
            <person name="Andreopoulos B."/>
            <person name="Martin F.M."/>
            <person name="Harder C.B."/>
            <person name="Rigling D."/>
            <person name="Ford K.L."/>
            <person name="Foster G.D."/>
            <person name="Pangilinan J."/>
            <person name="Papanicolaou A."/>
            <person name="Barry K."/>
            <person name="LaButti K."/>
            <person name="Viragh M."/>
            <person name="Koriabine M."/>
            <person name="Yan M."/>
            <person name="Riley R."/>
            <person name="Champramary S."/>
            <person name="Plett K.L."/>
            <person name="Tsai I.J."/>
            <person name="Slot J."/>
            <person name="Sipos G."/>
            <person name="Plett J."/>
            <person name="Nagy L.G."/>
            <person name="Grigoriev I.V."/>
        </authorList>
    </citation>
    <scope>NUCLEOTIDE SEQUENCE</scope>
    <source>
        <strain evidence="1">CCBAS 213</strain>
    </source>
</reference>